<feature type="domain" description="CheW-like" evidence="3">
    <location>
        <begin position="18"/>
        <end position="157"/>
    </location>
</feature>
<dbReference type="GO" id="GO:0006935">
    <property type="term" value="P:chemotaxis"/>
    <property type="evidence" value="ECO:0007669"/>
    <property type="project" value="InterPro"/>
</dbReference>
<dbReference type="SMART" id="SM00260">
    <property type="entry name" value="CheW"/>
    <property type="match status" value="1"/>
</dbReference>
<keyword evidence="5" id="KW-1185">Reference proteome</keyword>
<gene>
    <name evidence="4" type="ORF">DEM34_16920</name>
</gene>
<dbReference type="PANTHER" id="PTHR47233:SF3">
    <property type="entry name" value="CHEMOTAXIS PROTEIN CHEV"/>
    <property type="match status" value="1"/>
</dbReference>
<dbReference type="PROSITE" id="PS50110">
    <property type="entry name" value="RESPONSE_REGULATORY"/>
    <property type="match status" value="1"/>
</dbReference>
<organism evidence="4 5">
    <name type="scientific">Sediminicurvatus halobius</name>
    <dbReference type="NCBI Taxonomy" id="2182432"/>
    <lineage>
        <taxon>Bacteria</taxon>
        <taxon>Pseudomonadati</taxon>
        <taxon>Pseudomonadota</taxon>
        <taxon>Gammaproteobacteria</taxon>
        <taxon>Chromatiales</taxon>
        <taxon>Ectothiorhodospiraceae</taxon>
        <taxon>Sediminicurvatus</taxon>
    </lineage>
</organism>
<dbReference type="Proteomes" id="UP000245474">
    <property type="component" value="Unassembled WGS sequence"/>
</dbReference>
<dbReference type="InterPro" id="IPR036061">
    <property type="entry name" value="CheW-like_dom_sf"/>
</dbReference>
<reference evidence="4 5" key="1">
    <citation type="submission" date="2018-05" db="EMBL/GenBank/DDBJ databases">
        <title>Spiribacter halobius sp. nov., a moderately halophilic bacterium isolated from marine solar saltern.</title>
        <authorList>
            <person name="Zheng W.-S."/>
            <person name="Lu D.-C."/>
            <person name="Du Z.-J."/>
        </authorList>
    </citation>
    <scope>NUCLEOTIDE SEQUENCE [LARGE SCALE GENOMIC DNA]</scope>
    <source>
        <strain evidence="4 5">E85</strain>
    </source>
</reference>
<accession>A0A2U2MWV1</accession>
<dbReference type="Gene3D" id="3.40.50.2300">
    <property type="match status" value="1"/>
</dbReference>
<dbReference type="InterPro" id="IPR001789">
    <property type="entry name" value="Sig_transdc_resp-reg_receiver"/>
</dbReference>
<dbReference type="EMBL" id="QFFI01000038">
    <property type="protein sequence ID" value="PWG61341.1"/>
    <property type="molecule type" value="Genomic_DNA"/>
</dbReference>
<evidence type="ECO:0000313" key="4">
    <source>
        <dbReference type="EMBL" id="PWG61341.1"/>
    </source>
</evidence>
<dbReference type="InterPro" id="IPR011006">
    <property type="entry name" value="CheY-like_superfamily"/>
</dbReference>
<dbReference type="Pfam" id="PF00072">
    <property type="entry name" value="Response_reg"/>
    <property type="match status" value="1"/>
</dbReference>
<keyword evidence="1" id="KW-0597">Phosphoprotein</keyword>
<evidence type="ECO:0000259" key="3">
    <source>
        <dbReference type="PROSITE" id="PS50851"/>
    </source>
</evidence>
<evidence type="ECO:0000313" key="5">
    <source>
        <dbReference type="Proteomes" id="UP000245474"/>
    </source>
</evidence>
<protein>
    <submittedName>
        <fullName evidence="4">Chemotaxis protein CheW</fullName>
    </submittedName>
</protein>
<dbReference type="AlphaFoldDB" id="A0A2U2MWV1"/>
<dbReference type="SMART" id="SM00448">
    <property type="entry name" value="REC"/>
    <property type="match status" value="1"/>
</dbReference>
<dbReference type="Pfam" id="PF01584">
    <property type="entry name" value="CheW"/>
    <property type="match status" value="1"/>
</dbReference>
<dbReference type="GO" id="GO:0000160">
    <property type="term" value="P:phosphorelay signal transduction system"/>
    <property type="evidence" value="ECO:0007669"/>
    <property type="project" value="InterPro"/>
</dbReference>
<evidence type="ECO:0000259" key="2">
    <source>
        <dbReference type="PROSITE" id="PS50110"/>
    </source>
</evidence>
<proteinExistence type="predicted"/>
<dbReference type="InterPro" id="IPR024181">
    <property type="entry name" value="Chemotax_regulator_CheV"/>
</dbReference>
<feature type="modified residue" description="4-aspartylphosphate" evidence="1">
    <location>
        <position position="234"/>
    </location>
</feature>
<dbReference type="SUPFAM" id="SSF52172">
    <property type="entry name" value="CheY-like"/>
    <property type="match status" value="1"/>
</dbReference>
<dbReference type="OrthoDB" id="9806105at2"/>
<sequence>MTTMSTVDQRTHLAGQNRFEMLLFMMGGRQRFGINVFKVREVIPAPRITHMPHAHGAVRGIAHVRGQTIPMVDLSLATTGRPLPPERAASVIVTEYNRTTQGFLVEAVDRIVNINWQDVLPPPERVANRAYLTAVTQVDDALVQILDVEKVLAEITPPATDVAADARSRAEGPYDHLLVVDDSLVARNQLRQTLEPEGWTVTLARNGQEALEMLGQWADASDERLGRTAVVISDIEMPRMDGYTLTMAIRGDERLNRLRVLLHTSLSGQFNQNMIEKVGADAFIAKFDASELARHVRELIAAAA</sequence>
<dbReference type="RefSeq" id="WP_109680005.1">
    <property type="nucleotide sequence ID" value="NZ_CP086615.1"/>
</dbReference>
<evidence type="ECO:0000256" key="1">
    <source>
        <dbReference type="PROSITE-ProRule" id="PRU00169"/>
    </source>
</evidence>
<dbReference type="Gene3D" id="2.30.30.40">
    <property type="entry name" value="SH3 Domains"/>
    <property type="match status" value="1"/>
</dbReference>
<comment type="caution">
    <text evidence="4">The sequence shown here is derived from an EMBL/GenBank/DDBJ whole genome shotgun (WGS) entry which is preliminary data.</text>
</comment>
<dbReference type="PIRSF" id="PIRSF002867">
    <property type="entry name" value="CheV"/>
    <property type="match status" value="1"/>
</dbReference>
<dbReference type="PANTHER" id="PTHR47233">
    <property type="entry name" value="CHEMOTAXIS PROTEIN CHEV"/>
    <property type="match status" value="1"/>
</dbReference>
<dbReference type="SUPFAM" id="SSF50341">
    <property type="entry name" value="CheW-like"/>
    <property type="match status" value="1"/>
</dbReference>
<dbReference type="Gene3D" id="2.40.50.180">
    <property type="entry name" value="CheA-289, Domain 4"/>
    <property type="match status" value="1"/>
</dbReference>
<feature type="domain" description="Response regulatory" evidence="2">
    <location>
        <begin position="176"/>
        <end position="301"/>
    </location>
</feature>
<name>A0A2U2MWV1_9GAMM</name>
<dbReference type="PROSITE" id="PS50851">
    <property type="entry name" value="CHEW"/>
    <property type="match status" value="1"/>
</dbReference>
<dbReference type="InterPro" id="IPR002545">
    <property type="entry name" value="CheW-lke_dom"/>
</dbReference>